<dbReference type="STRING" id="55188.A0A2H5PB95"/>
<dbReference type="FunFam" id="1.25.40.10:FF:000018">
    <property type="entry name" value="Cell division cycle protein 27 homolog B"/>
    <property type="match status" value="1"/>
</dbReference>
<organism evidence="9 10">
    <name type="scientific">Citrus unshiu</name>
    <name type="common">Satsuma mandarin</name>
    <name type="synonym">Citrus nobilis var. unshiu</name>
    <dbReference type="NCBI Taxonomy" id="55188"/>
    <lineage>
        <taxon>Eukaryota</taxon>
        <taxon>Viridiplantae</taxon>
        <taxon>Streptophyta</taxon>
        <taxon>Embryophyta</taxon>
        <taxon>Tracheophyta</taxon>
        <taxon>Spermatophyta</taxon>
        <taxon>Magnoliopsida</taxon>
        <taxon>eudicotyledons</taxon>
        <taxon>Gunneridae</taxon>
        <taxon>Pentapetalae</taxon>
        <taxon>rosids</taxon>
        <taxon>malvids</taxon>
        <taxon>Sapindales</taxon>
        <taxon>Rutaceae</taxon>
        <taxon>Aurantioideae</taxon>
        <taxon>Citrus</taxon>
    </lineage>
</organism>
<dbReference type="Proteomes" id="UP000236630">
    <property type="component" value="Unassembled WGS sequence"/>
</dbReference>
<feature type="repeat" description="TPR" evidence="7">
    <location>
        <begin position="606"/>
        <end position="639"/>
    </location>
</feature>
<dbReference type="Pfam" id="PF13181">
    <property type="entry name" value="TPR_8"/>
    <property type="match status" value="1"/>
</dbReference>
<evidence type="ECO:0000256" key="6">
    <source>
        <dbReference type="ARBA" id="ARBA00038210"/>
    </source>
</evidence>
<dbReference type="InterPro" id="IPR019734">
    <property type="entry name" value="TPR_rpt"/>
</dbReference>
<comment type="caution">
    <text evidence="9">The sequence shown here is derived from an EMBL/GenBank/DDBJ whole genome shotgun (WGS) entry which is preliminary data.</text>
</comment>
<evidence type="ECO:0000256" key="8">
    <source>
        <dbReference type="SAM" id="MobiDB-lite"/>
    </source>
</evidence>
<feature type="compositionally biased region" description="Polar residues" evidence="8">
    <location>
        <begin position="385"/>
        <end position="404"/>
    </location>
</feature>
<proteinExistence type="inferred from homology"/>
<protein>
    <recommendedName>
        <fullName evidence="11">Cdc23 domain-containing protein</fullName>
    </recommendedName>
</protein>
<sequence length="865" mass="96523">MEGILTDCVQNSLRYFMYRNAIFLCERLCAEFPSEVNLQLLATCYLQNNQAYAAYNILKGMQMALSRYLFAVACYQMDLLSEAEAALSPVNEPSAEIPNGAAGHYLMGLIYRYTDRRKNAIHHYKMALSIDPLLWAAYEELCMLGAAEEATAVFSEAAALCIQKQYLQNGLATQNLYLPNEDRNLVSSKSAGTEDISPRQLKHMQANNLKDIPGNYHGAAVSAAAASQPLNGGPSNASFYNTPSPITTQLSGVAPPPLCRNLQPNGPNLNMLGTDSSPKSTISSTIQAPRRKFVDEGKLRKISGRLFSDSGPRRSTRLAGEAGANANMSTTTVAGNGTTNSSKYLGGSKLSSVALRSVTLRKGQSWANENIDEGMRNEPFDDSRANTASTVSSSFPTSDTRSAVQEGTTVPIGGTAMNGSRIMTGASDLLGLLRILGEGYRMSCMYRCKDALDVYLKLPHKHYNTGWVLSQLLALPCHLNEVATKFIVVRLRRVNPQLTYIELREEYQLHECSFRAFDLENLKNMTPNTSSYHDHLVFAFQVQVGKAYFEVVDYLEAERAFTLARRASPYSLEGMDIYSTVLYHLKEDMKLSYLAQELITTDRLAPQSWCAMGNCYSLQKDHETALKNFQRAVQLNPRFAYGHTLCGHEYVALEDFENGIRSYQSALRVDARHYNSWYGLGMVYLRQEKFEFSEHHFRMAFQISPHSSVIMSYLGTAMHALKRSGEAIEMMEKAILADKKNPLPMYQKANILLSLEKFDEALEVLEELKEYAPRESGVYALMGKIYKRRNMHEKAMLHFGLALDLKPSATDVATIKAAIEKLHVPDEIEDNLRLLISRSCESDLSFVGESFTVDGNESITALFLR</sequence>
<dbReference type="AlphaFoldDB" id="A0A2H5PB95"/>
<dbReference type="PANTHER" id="PTHR12558:SF13">
    <property type="entry name" value="CELL DIVISION CYCLE PROTEIN 27 HOMOLOG"/>
    <property type="match status" value="1"/>
</dbReference>
<evidence type="ECO:0008006" key="11">
    <source>
        <dbReference type="Google" id="ProtNLM"/>
    </source>
</evidence>
<dbReference type="SMART" id="SM00028">
    <property type="entry name" value="TPR"/>
    <property type="match status" value="8"/>
</dbReference>
<dbReference type="SUPFAM" id="SSF48452">
    <property type="entry name" value="TPR-like"/>
    <property type="match status" value="2"/>
</dbReference>
<gene>
    <name evidence="9" type="ORF">CUMW_120670</name>
</gene>
<dbReference type="Pfam" id="PF13432">
    <property type="entry name" value="TPR_16"/>
    <property type="match status" value="1"/>
</dbReference>
<dbReference type="GO" id="GO:0031145">
    <property type="term" value="P:anaphase-promoting complex-dependent catabolic process"/>
    <property type="evidence" value="ECO:0007669"/>
    <property type="project" value="TreeGrafter"/>
</dbReference>
<keyword evidence="10" id="KW-1185">Reference proteome</keyword>
<keyword evidence="3" id="KW-0132">Cell division</keyword>
<dbReference type="GO" id="GO:0005737">
    <property type="term" value="C:cytoplasm"/>
    <property type="evidence" value="ECO:0007669"/>
    <property type="project" value="TreeGrafter"/>
</dbReference>
<dbReference type="InterPro" id="IPR011990">
    <property type="entry name" value="TPR-like_helical_dom_sf"/>
</dbReference>
<reference evidence="9 10" key="1">
    <citation type="journal article" date="2017" name="Front. Genet.">
        <title>Draft sequencing of the heterozygous diploid genome of Satsuma (Citrus unshiu Marc.) using a hybrid assembly approach.</title>
        <authorList>
            <person name="Shimizu T."/>
            <person name="Tanizawa Y."/>
            <person name="Mochizuki T."/>
            <person name="Nagasaki H."/>
            <person name="Yoshioka T."/>
            <person name="Toyoda A."/>
            <person name="Fujiyama A."/>
            <person name="Kaminuma E."/>
            <person name="Nakamura Y."/>
        </authorList>
    </citation>
    <scope>NUCLEOTIDE SEQUENCE [LARGE SCALE GENOMIC DNA]</scope>
    <source>
        <strain evidence="10">cv. Miyagawa wase</strain>
    </source>
</reference>
<dbReference type="GO" id="GO:0016567">
    <property type="term" value="P:protein ubiquitination"/>
    <property type="evidence" value="ECO:0007669"/>
    <property type="project" value="TreeGrafter"/>
</dbReference>
<keyword evidence="4 7" id="KW-0802">TPR repeat</keyword>
<name>A0A2H5PB95_CITUN</name>
<feature type="repeat" description="TPR" evidence="7">
    <location>
        <begin position="674"/>
        <end position="707"/>
    </location>
</feature>
<keyword evidence="5" id="KW-0539">Nucleus</keyword>
<feature type="compositionally biased region" description="Basic and acidic residues" evidence="8">
    <location>
        <begin position="373"/>
        <end position="384"/>
    </location>
</feature>
<evidence type="ECO:0000256" key="4">
    <source>
        <dbReference type="ARBA" id="ARBA00022803"/>
    </source>
</evidence>
<dbReference type="GO" id="GO:0007091">
    <property type="term" value="P:metaphase/anaphase transition of mitotic cell cycle"/>
    <property type="evidence" value="ECO:0007669"/>
    <property type="project" value="TreeGrafter"/>
</dbReference>
<dbReference type="GO" id="GO:0005680">
    <property type="term" value="C:anaphase-promoting complex"/>
    <property type="evidence" value="ECO:0007669"/>
    <property type="project" value="UniProtKB-ARBA"/>
</dbReference>
<dbReference type="PROSITE" id="PS50005">
    <property type="entry name" value="TPR"/>
    <property type="match status" value="4"/>
</dbReference>
<evidence type="ECO:0000256" key="1">
    <source>
        <dbReference type="ARBA" id="ARBA00004123"/>
    </source>
</evidence>
<dbReference type="Pfam" id="PF00515">
    <property type="entry name" value="TPR_1"/>
    <property type="match status" value="1"/>
</dbReference>
<feature type="repeat" description="TPR" evidence="7">
    <location>
        <begin position="101"/>
        <end position="134"/>
    </location>
</feature>
<dbReference type="EMBL" id="BDQV01000054">
    <property type="protein sequence ID" value="GAY49640.1"/>
    <property type="molecule type" value="Genomic_DNA"/>
</dbReference>
<evidence type="ECO:0000313" key="9">
    <source>
        <dbReference type="EMBL" id="GAY49640.1"/>
    </source>
</evidence>
<evidence type="ECO:0000256" key="3">
    <source>
        <dbReference type="ARBA" id="ARBA00022776"/>
    </source>
</evidence>
<evidence type="ECO:0000256" key="2">
    <source>
        <dbReference type="ARBA" id="ARBA00022737"/>
    </source>
</evidence>
<feature type="repeat" description="TPR" evidence="7">
    <location>
        <begin position="776"/>
        <end position="809"/>
    </location>
</feature>
<dbReference type="Pfam" id="PF14559">
    <property type="entry name" value="TPR_19"/>
    <property type="match status" value="1"/>
</dbReference>
<evidence type="ECO:0000256" key="7">
    <source>
        <dbReference type="PROSITE-ProRule" id="PRU00339"/>
    </source>
</evidence>
<feature type="region of interest" description="Disordered" evidence="8">
    <location>
        <begin position="372"/>
        <end position="404"/>
    </location>
</feature>
<dbReference type="PANTHER" id="PTHR12558">
    <property type="entry name" value="CELL DIVISION CYCLE 16,23,27"/>
    <property type="match status" value="1"/>
</dbReference>
<accession>A0A2H5PB95</accession>
<dbReference type="GO" id="GO:0051301">
    <property type="term" value="P:cell division"/>
    <property type="evidence" value="ECO:0007669"/>
    <property type="project" value="TreeGrafter"/>
</dbReference>
<comment type="similarity">
    <text evidence="6">Belongs to the APC3/CDC27 family.</text>
</comment>
<evidence type="ECO:0000313" key="10">
    <source>
        <dbReference type="Proteomes" id="UP000236630"/>
    </source>
</evidence>
<keyword evidence="3" id="KW-0498">Mitosis</keyword>
<keyword evidence="3" id="KW-0131">Cell cycle</keyword>
<dbReference type="Gene3D" id="1.25.40.10">
    <property type="entry name" value="Tetratricopeptide repeat domain"/>
    <property type="match status" value="4"/>
</dbReference>
<evidence type="ECO:0000256" key="5">
    <source>
        <dbReference type="ARBA" id="ARBA00023242"/>
    </source>
</evidence>
<comment type="subcellular location">
    <subcellularLocation>
        <location evidence="1">Nucleus</location>
    </subcellularLocation>
</comment>
<keyword evidence="2" id="KW-0677">Repeat</keyword>
<dbReference type="Pfam" id="PF12895">
    <property type="entry name" value="ANAPC3"/>
    <property type="match status" value="1"/>
</dbReference>